<organism evidence="1 2">
    <name type="scientific">Ascobolus immersus RN42</name>
    <dbReference type="NCBI Taxonomy" id="1160509"/>
    <lineage>
        <taxon>Eukaryota</taxon>
        <taxon>Fungi</taxon>
        <taxon>Dikarya</taxon>
        <taxon>Ascomycota</taxon>
        <taxon>Pezizomycotina</taxon>
        <taxon>Pezizomycetes</taxon>
        <taxon>Pezizales</taxon>
        <taxon>Ascobolaceae</taxon>
        <taxon>Ascobolus</taxon>
    </lineage>
</organism>
<sequence>MPAKSGPLSKPLGRDCAYGIGCNIDRDFRAPELPKEENWRHAKITTPIRIEADEQDDKGMVLVGFKDFGRCIYSQYPVCTIHTEDPESEVGRAVEFGEEHKWGVYFDGPFSFSDENVNYDAPLLDRVEVMGGAHLYHLPCYLRSRYELAVDMEAGKEIAADLALKAFSHMCRDNRLWNLFDEDAEAILELDFVKELSGEEGVEMESIFVAHDKAQDRWNL</sequence>
<accession>A0A3N4IKC8</accession>
<proteinExistence type="predicted"/>
<evidence type="ECO:0000313" key="1">
    <source>
        <dbReference type="EMBL" id="RPA85148.1"/>
    </source>
</evidence>
<protein>
    <submittedName>
        <fullName evidence="1">Uncharacterized protein</fullName>
    </submittedName>
</protein>
<name>A0A3N4IKC8_ASCIM</name>
<dbReference type="Proteomes" id="UP000275078">
    <property type="component" value="Unassembled WGS sequence"/>
</dbReference>
<evidence type="ECO:0000313" key="2">
    <source>
        <dbReference type="Proteomes" id="UP000275078"/>
    </source>
</evidence>
<gene>
    <name evidence="1" type="ORF">BJ508DRAFT_303185</name>
</gene>
<dbReference type="EMBL" id="ML119655">
    <property type="protein sequence ID" value="RPA85148.1"/>
    <property type="molecule type" value="Genomic_DNA"/>
</dbReference>
<dbReference type="AlphaFoldDB" id="A0A3N4IKC8"/>
<reference evidence="1 2" key="1">
    <citation type="journal article" date="2018" name="Nat. Ecol. Evol.">
        <title>Pezizomycetes genomes reveal the molecular basis of ectomycorrhizal truffle lifestyle.</title>
        <authorList>
            <person name="Murat C."/>
            <person name="Payen T."/>
            <person name="Noel B."/>
            <person name="Kuo A."/>
            <person name="Morin E."/>
            <person name="Chen J."/>
            <person name="Kohler A."/>
            <person name="Krizsan K."/>
            <person name="Balestrini R."/>
            <person name="Da Silva C."/>
            <person name="Montanini B."/>
            <person name="Hainaut M."/>
            <person name="Levati E."/>
            <person name="Barry K.W."/>
            <person name="Belfiori B."/>
            <person name="Cichocki N."/>
            <person name="Clum A."/>
            <person name="Dockter R.B."/>
            <person name="Fauchery L."/>
            <person name="Guy J."/>
            <person name="Iotti M."/>
            <person name="Le Tacon F."/>
            <person name="Lindquist E.A."/>
            <person name="Lipzen A."/>
            <person name="Malagnac F."/>
            <person name="Mello A."/>
            <person name="Molinier V."/>
            <person name="Miyauchi S."/>
            <person name="Poulain J."/>
            <person name="Riccioni C."/>
            <person name="Rubini A."/>
            <person name="Sitrit Y."/>
            <person name="Splivallo R."/>
            <person name="Traeger S."/>
            <person name="Wang M."/>
            <person name="Zifcakova L."/>
            <person name="Wipf D."/>
            <person name="Zambonelli A."/>
            <person name="Paolocci F."/>
            <person name="Nowrousian M."/>
            <person name="Ottonello S."/>
            <person name="Baldrian P."/>
            <person name="Spatafora J.W."/>
            <person name="Henrissat B."/>
            <person name="Nagy L.G."/>
            <person name="Aury J.M."/>
            <person name="Wincker P."/>
            <person name="Grigoriev I.V."/>
            <person name="Bonfante P."/>
            <person name="Martin F.M."/>
        </authorList>
    </citation>
    <scope>NUCLEOTIDE SEQUENCE [LARGE SCALE GENOMIC DNA]</scope>
    <source>
        <strain evidence="1 2">RN42</strain>
    </source>
</reference>
<keyword evidence="2" id="KW-1185">Reference proteome</keyword>